<feature type="region of interest" description="Disordered" evidence="1">
    <location>
        <begin position="1"/>
        <end position="27"/>
    </location>
</feature>
<evidence type="ECO:0000313" key="3">
    <source>
        <dbReference type="Proteomes" id="UP000007266"/>
    </source>
</evidence>
<protein>
    <submittedName>
        <fullName evidence="2">Uncharacterized protein</fullName>
    </submittedName>
</protein>
<gene>
    <name evidence="2" type="primary">AUGUSTUS-3.0.2_33663</name>
    <name evidence="2" type="ORF">TcasGA2_TC033663</name>
</gene>
<organism evidence="2 3">
    <name type="scientific">Tribolium castaneum</name>
    <name type="common">Red flour beetle</name>
    <dbReference type="NCBI Taxonomy" id="7070"/>
    <lineage>
        <taxon>Eukaryota</taxon>
        <taxon>Metazoa</taxon>
        <taxon>Ecdysozoa</taxon>
        <taxon>Arthropoda</taxon>
        <taxon>Hexapoda</taxon>
        <taxon>Insecta</taxon>
        <taxon>Pterygota</taxon>
        <taxon>Neoptera</taxon>
        <taxon>Endopterygota</taxon>
        <taxon>Coleoptera</taxon>
        <taxon>Polyphaga</taxon>
        <taxon>Cucujiformia</taxon>
        <taxon>Tenebrionidae</taxon>
        <taxon>Tenebrionidae incertae sedis</taxon>
        <taxon>Tribolium</taxon>
    </lineage>
</organism>
<sequence>MGRLVAADNENGENHSLTPDERSQGNESLVIEERRGLHIAKISPSCFNRNQHISRIRMGLPICILHKHNVFCCSAI</sequence>
<name>A0A139WFK4_TRICA</name>
<evidence type="ECO:0000313" key="2">
    <source>
        <dbReference type="EMBL" id="KYB26587.1"/>
    </source>
</evidence>
<dbReference type="InParanoid" id="A0A139WFK4"/>
<dbReference type="Proteomes" id="UP000007266">
    <property type="component" value="Linkage group 7"/>
</dbReference>
<proteinExistence type="predicted"/>
<reference evidence="2 3" key="2">
    <citation type="journal article" date="2010" name="Nucleic Acids Res.">
        <title>BeetleBase in 2010: revisions to provide comprehensive genomic information for Tribolium castaneum.</title>
        <authorList>
            <person name="Kim H.S."/>
            <person name="Murphy T."/>
            <person name="Xia J."/>
            <person name="Caragea D."/>
            <person name="Park Y."/>
            <person name="Beeman R.W."/>
            <person name="Lorenzen M.D."/>
            <person name="Butcher S."/>
            <person name="Manak J.R."/>
            <person name="Brown S.J."/>
        </authorList>
    </citation>
    <scope>GENOME REANNOTATION</scope>
    <source>
        <strain evidence="2 3">Georgia GA2</strain>
    </source>
</reference>
<evidence type="ECO:0000256" key="1">
    <source>
        <dbReference type="SAM" id="MobiDB-lite"/>
    </source>
</evidence>
<dbReference type="EMBL" id="KQ971353">
    <property type="protein sequence ID" value="KYB26587.1"/>
    <property type="molecule type" value="Genomic_DNA"/>
</dbReference>
<reference evidence="2 3" key="1">
    <citation type="journal article" date="2008" name="Nature">
        <title>The genome of the model beetle and pest Tribolium castaneum.</title>
        <authorList>
            <consortium name="Tribolium Genome Sequencing Consortium"/>
            <person name="Richards S."/>
            <person name="Gibbs R.A."/>
            <person name="Weinstock G.M."/>
            <person name="Brown S.J."/>
            <person name="Denell R."/>
            <person name="Beeman R.W."/>
            <person name="Gibbs R."/>
            <person name="Beeman R.W."/>
            <person name="Brown S.J."/>
            <person name="Bucher G."/>
            <person name="Friedrich M."/>
            <person name="Grimmelikhuijzen C.J."/>
            <person name="Klingler M."/>
            <person name="Lorenzen M."/>
            <person name="Richards S."/>
            <person name="Roth S."/>
            <person name="Schroder R."/>
            <person name="Tautz D."/>
            <person name="Zdobnov E.M."/>
            <person name="Muzny D."/>
            <person name="Gibbs R.A."/>
            <person name="Weinstock G.M."/>
            <person name="Attaway T."/>
            <person name="Bell S."/>
            <person name="Buhay C.J."/>
            <person name="Chandrabose M.N."/>
            <person name="Chavez D."/>
            <person name="Clerk-Blankenburg K.P."/>
            <person name="Cree A."/>
            <person name="Dao M."/>
            <person name="Davis C."/>
            <person name="Chacko J."/>
            <person name="Dinh H."/>
            <person name="Dugan-Rocha S."/>
            <person name="Fowler G."/>
            <person name="Garner T.T."/>
            <person name="Garnes J."/>
            <person name="Gnirke A."/>
            <person name="Hawes A."/>
            <person name="Hernandez J."/>
            <person name="Hines S."/>
            <person name="Holder M."/>
            <person name="Hume J."/>
            <person name="Jhangiani S.N."/>
            <person name="Joshi V."/>
            <person name="Khan Z.M."/>
            <person name="Jackson L."/>
            <person name="Kovar C."/>
            <person name="Kowis A."/>
            <person name="Lee S."/>
            <person name="Lewis L.R."/>
            <person name="Margolis J."/>
            <person name="Morgan M."/>
            <person name="Nazareth L.V."/>
            <person name="Nguyen N."/>
            <person name="Okwuonu G."/>
            <person name="Parker D."/>
            <person name="Richards S."/>
            <person name="Ruiz S.J."/>
            <person name="Santibanez J."/>
            <person name="Savard J."/>
            <person name="Scherer S.E."/>
            <person name="Schneider B."/>
            <person name="Sodergren E."/>
            <person name="Tautz D."/>
            <person name="Vattahil S."/>
            <person name="Villasana D."/>
            <person name="White C.S."/>
            <person name="Wright R."/>
            <person name="Park Y."/>
            <person name="Beeman R.W."/>
            <person name="Lord J."/>
            <person name="Oppert B."/>
            <person name="Lorenzen M."/>
            <person name="Brown S."/>
            <person name="Wang L."/>
            <person name="Savard J."/>
            <person name="Tautz D."/>
            <person name="Richards S."/>
            <person name="Weinstock G."/>
            <person name="Gibbs R.A."/>
            <person name="Liu Y."/>
            <person name="Worley K."/>
            <person name="Weinstock G."/>
            <person name="Elsik C.G."/>
            <person name="Reese J.T."/>
            <person name="Elhaik E."/>
            <person name="Landan G."/>
            <person name="Graur D."/>
            <person name="Arensburger P."/>
            <person name="Atkinson P."/>
            <person name="Beeman R.W."/>
            <person name="Beidler J."/>
            <person name="Brown S.J."/>
            <person name="Demuth J.P."/>
            <person name="Drury D.W."/>
            <person name="Du Y.Z."/>
            <person name="Fujiwara H."/>
            <person name="Lorenzen M."/>
            <person name="Maselli V."/>
            <person name="Osanai M."/>
            <person name="Park Y."/>
            <person name="Robertson H.M."/>
            <person name="Tu Z."/>
            <person name="Wang J.J."/>
            <person name="Wang S."/>
            <person name="Richards S."/>
            <person name="Song H."/>
            <person name="Zhang L."/>
            <person name="Sodergren E."/>
            <person name="Werner D."/>
            <person name="Stanke M."/>
            <person name="Morgenstern B."/>
            <person name="Solovyev V."/>
            <person name="Kosarev P."/>
            <person name="Brown G."/>
            <person name="Chen H.C."/>
            <person name="Ermolaeva O."/>
            <person name="Hlavina W."/>
            <person name="Kapustin Y."/>
            <person name="Kiryutin B."/>
            <person name="Kitts P."/>
            <person name="Maglott D."/>
            <person name="Pruitt K."/>
            <person name="Sapojnikov V."/>
            <person name="Souvorov A."/>
            <person name="Mackey A.J."/>
            <person name="Waterhouse R.M."/>
            <person name="Wyder S."/>
            <person name="Zdobnov E.M."/>
            <person name="Zdobnov E.M."/>
            <person name="Wyder S."/>
            <person name="Kriventseva E.V."/>
            <person name="Kadowaki T."/>
            <person name="Bork P."/>
            <person name="Aranda M."/>
            <person name="Bao R."/>
            <person name="Beermann A."/>
            <person name="Berns N."/>
            <person name="Bolognesi R."/>
            <person name="Bonneton F."/>
            <person name="Bopp D."/>
            <person name="Brown S.J."/>
            <person name="Bucher G."/>
            <person name="Butts T."/>
            <person name="Chaumot A."/>
            <person name="Denell R.E."/>
            <person name="Ferrier D.E."/>
            <person name="Friedrich M."/>
            <person name="Gordon C.M."/>
            <person name="Jindra M."/>
            <person name="Klingler M."/>
            <person name="Lan Q."/>
            <person name="Lattorff H.M."/>
            <person name="Laudet V."/>
            <person name="von Levetsow C."/>
            <person name="Liu Z."/>
            <person name="Lutz R."/>
            <person name="Lynch J.A."/>
            <person name="da Fonseca R.N."/>
            <person name="Posnien N."/>
            <person name="Reuter R."/>
            <person name="Roth S."/>
            <person name="Savard J."/>
            <person name="Schinko J.B."/>
            <person name="Schmitt C."/>
            <person name="Schoppmeier M."/>
            <person name="Schroder R."/>
            <person name="Shippy T.D."/>
            <person name="Simonnet F."/>
            <person name="Marques-Souza H."/>
            <person name="Tautz D."/>
            <person name="Tomoyasu Y."/>
            <person name="Trauner J."/>
            <person name="Van der Zee M."/>
            <person name="Vervoort M."/>
            <person name="Wittkopp N."/>
            <person name="Wimmer E.A."/>
            <person name="Yang X."/>
            <person name="Jones A.K."/>
            <person name="Sattelle D.B."/>
            <person name="Ebert P.R."/>
            <person name="Nelson D."/>
            <person name="Scott J.G."/>
            <person name="Beeman R.W."/>
            <person name="Muthukrishnan S."/>
            <person name="Kramer K.J."/>
            <person name="Arakane Y."/>
            <person name="Beeman R.W."/>
            <person name="Zhu Q."/>
            <person name="Hogenkamp D."/>
            <person name="Dixit R."/>
            <person name="Oppert B."/>
            <person name="Jiang H."/>
            <person name="Zou Z."/>
            <person name="Marshall J."/>
            <person name="Elpidina E."/>
            <person name="Vinokurov K."/>
            <person name="Oppert C."/>
            <person name="Zou Z."/>
            <person name="Evans J."/>
            <person name="Lu Z."/>
            <person name="Zhao P."/>
            <person name="Sumathipala N."/>
            <person name="Altincicek B."/>
            <person name="Vilcinskas A."/>
            <person name="Williams M."/>
            <person name="Hultmark D."/>
            <person name="Hetru C."/>
            <person name="Jiang H."/>
            <person name="Grimmelikhuijzen C.J."/>
            <person name="Hauser F."/>
            <person name="Cazzamali G."/>
            <person name="Williamson M."/>
            <person name="Park Y."/>
            <person name="Li B."/>
            <person name="Tanaka Y."/>
            <person name="Predel R."/>
            <person name="Neupert S."/>
            <person name="Schachtner J."/>
            <person name="Verleyen P."/>
            <person name="Raible F."/>
            <person name="Bork P."/>
            <person name="Friedrich M."/>
            <person name="Walden K.K."/>
            <person name="Robertson H.M."/>
            <person name="Angeli S."/>
            <person name="Foret S."/>
            <person name="Bucher G."/>
            <person name="Schuetz S."/>
            <person name="Maleszka R."/>
            <person name="Wimmer E.A."/>
            <person name="Beeman R.W."/>
            <person name="Lorenzen M."/>
            <person name="Tomoyasu Y."/>
            <person name="Miller S.C."/>
            <person name="Grossmann D."/>
            <person name="Bucher G."/>
        </authorList>
    </citation>
    <scope>NUCLEOTIDE SEQUENCE [LARGE SCALE GENOMIC DNA]</scope>
    <source>
        <strain evidence="2 3">Georgia GA2</strain>
    </source>
</reference>
<dbReference type="AlphaFoldDB" id="A0A139WFK4"/>
<keyword evidence="3" id="KW-1185">Reference proteome</keyword>
<accession>A0A139WFK4</accession>